<gene>
    <name evidence="8" type="ORF">CWE25_00965</name>
</gene>
<evidence type="ECO:0000313" key="8">
    <source>
        <dbReference type="EMBL" id="RUO58198.1"/>
    </source>
</evidence>
<name>A0A432YB31_9GAMM</name>
<evidence type="ECO:0000256" key="1">
    <source>
        <dbReference type="ARBA" id="ARBA00022670"/>
    </source>
</evidence>
<proteinExistence type="inferred from homology"/>
<dbReference type="EMBL" id="PIPV01000001">
    <property type="protein sequence ID" value="RUO58198.1"/>
    <property type="molecule type" value="Genomic_DNA"/>
</dbReference>
<dbReference type="InterPro" id="IPR001915">
    <property type="entry name" value="Peptidase_M48"/>
</dbReference>
<dbReference type="RefSeq" id="WP_110572269.1">
    <property type="nucleotide sequence ID" value="NZ_PIPV01000001.1"/>
</dbReference>
<dbReference type="Gene3D" id="3.30.2010.10">
    <property type="entry name" value="Metalloproteases ('zincins'), catalytic domain"/>
    <property type="match status" value="1"/>
</dbReference>
<dbReference type="CDD" id="cd07331">
    <property type="entry name" value="M48C_Oma1_like"/>
    <property type="match status" value="1"/>
</dbReference>
<comment type="caution">
    <text evidence="8">The sequence shown here is derived from an EMBL/GenBank/DDBJ whole genome shotgun (WGS) entry which is preliminary data.</text>
</comment>
<protein>
    <submittedName>
        <fullName evidence="8">Peptidase</fullName>
    </submittedName>
</protein>
<keyword evidence="3 6" id="KW-0378">Hydrolase</keyword>
<feature type="domain" description="Peptidase M48" evidence="7">
    <location>
        <begin position="61"/>
        <end position="246"/>
    </location>
</feature>
<keyword evidence="1 6" id="KW-0645">Protease</keyword>
<organism evidence="8 9">
    <name type="scientific">Idiomarina fontislapidosi</name>
    <dbReference type="NCBI Taxonomy" id="263723"/>
    <lineage>
        <taxon>Bacteria</taxon>
        <taxon>Pseudomonadati</taxon>
        <taxon>Pseudomonadota</taxon>
        <taxon>Gammaproteobacteria</taxon>
        <taxon>Alteromonadales</taxon>
        <taxon>Idiomarinaceae</taxon>
        <taxon>Idiomarina</taxon>
    </lineage>
</organism>
<dbReference type="Proteomes" id="UP000287330">
    <property type="component" value="Unassembled WGS sequence"/>
</dbReference>
<evidence type="ECO:0000313" key="9">
    <source>
        <dbReference type="Proteomes" id="UP000287330"/>
    </source>
</evidence>
<dbReference type="PANTHER" id="PTHR22726:SF24">
    <property type="entry name" value="M48 FAMILY METALLOPEPTIDASE"/>
    <property type="match status" value="1"/>
</dbReference>
<reference evidence="9" key="1">
    <citation type="journal article" date="2018" name="Front. Microbiol.">
        <title>Genome-Based Analysis Reveals the Taxonomy and Diversity of the Family Idiomarinaceae.</title>
        <authorList>
            <person name="Liu Y."/>
            <person name="Lai Q."/>
            <person name="Shao Z."/>
        </authorList>
    </citation>
    <scope>NUCLEOTIDE SEQUENCE [LARGE SCALE GENOMIC DNA]</scope>
    <source>
        <strain evidence="9">F23</strain>
    </source>
</reference>
<dbReference type="OrthoDB" id="9810445at2"/>
<keyword evidence="5 6" id="KW-0482">Metalloprotease</keyword>
<comment type="cofactor">
    <cofactor evidence="6">
        <name>Zn(2+)</name>
        <dbReference type="ChEBI" id="CHEBI:29105"/>
    </cofactor>
    <text evidence="6">Binds 1 zinc ion per subunit.</text>
</comment>
<dbReference type="InterPro" id="IPR051156">
    <property type="entry name" value="Mito/Outer_Membr_Metalloprot"/>
</dbReference>
<evidence type="ECO:0000256" key="2">
    <source>
        <dbReference type="ARBA" id="ARBA00022723"/>
    </source>
</evidence>
<comment type="similarity">
    <text evidence="6">Belongs to the peptidase M48 family.</text>
</comment>
<keyword evidence="9" id="KW-1185">Reference proteome</keyword>
<dbReference type="GO" id="GO:0051603">
    <property type="term" value="P:proteolysis involved in protein catabolic process"/>
    <property type="evidence" value="ECO:0007669"/>
    <property type="project" value="TreeGrafter"/>
</dbReference>
<evidence type="ECO:0000256" key="4">
    <source>
        <dbReference type="ARBA" id="ARBA00022833"/>
    </source>
</evidence>
<dbReference type="GO" id="GO:0046872">
    <property type="term" value="F:metal ion binding"/>
    <property type="evidence" value="ECO:0007669"/>
    <property type="project" value="UniProtKB-KW"/>
</dbReference>
<evidence type="ECO:0000256" key="5">
    <source>
        <dbReference type="ARBA" id="ARBA00023049"/>
    </source>
</evidence>
<keyword evidence="2" id="KW-0479">Metal-binding</keyword>
<dbReference type="PROSITE" id="PS51257">
    <property type="entry name" value="PROKAR_LIPOPROTEIN"/>
    <property type="match status" value="1"/>
</dbReference>
<accession>A0A432YB31</accession>
<evidence type="ECO:0000256" key="6">
    <source>
        <dbReference type="RuleBase" id="RU003983"/>
    </source>
</evidence>
<dbReference type="AlphaFoldDB" id="A0A432YB31"/>
<evidence type="ECO:0000259" key="7">
    <source>
        <dbReference type="Pfam" id="PF01435"/>
    </source>
</evidence>
<keyword evidence="4 6" id="KW-0862">Zinc</keyword>
<dbReference type="GO" id="GO:0004222">
    <property type="term" value="F:metalloendopeptidase activity"/>
    <property type="evidence" value="ECO:0007669"/>
    <property type="project" value="InterPro"/>
</dbReference>
<dbReference type="Pfam" id="PF01435">
    <property type="entry name" value="Peptidase_M48"/>
    <property type="match status" value="1"/>
</dbReference>
<evidence type="ECO:0000256" key="3">
    <source>
        <dbReference type="ARBA" id="ARBA00022801"/>
    </source>
</evidence>
<dbReference type="PANTHER" id="PTHR22726">
    <property type="entry name" value="METALLOENDOPEPTIDASE OMA1"/>
    <property type="match status" value="1"/>
</dbReference>
<sequence>MRAWKIAALTLATLTVVSCSKSPTGRSQLAFLPEGQLNQMGEQSYEQMKAETPISDDAAINAYVQCVSHALIEVLPEPYSQADWDITVFDEDTVNAFALPGNNIGVYRGLLGVAENQHQLAAVIGHEIGHVIAEHSNERVSSNMAVGAGLQLGAILANKELESENAALLMSALGIGAQVGILLPYSRTHESEADQLGLDYMADAGFKPIEAADLWRNMAKESKGAPPELLSTHPSPQTRIDAIEAYAPRLDNRVRQAHQQGRNPSCSKPTI</sequence>
<dbReference type="GO" id="GO:0016020">
    <property type="term" value="C:membrane"/>
    <property type="evidence" value="ECO:0007669"/>
    <property type="project" value="TreeGrafter"/>
</dbReference>